<dbReference type="Proteomes" id="UP001157502">
    <property type="component" value="Chromosome 34"/>
</dbReference>
<dbReference type="EMBL" id="CM055761">
    <property type="protein sequence ID" value="KAJ7986687.1"/>
    <property type="molecule type" value="Genomic_DNA"/>
</dbReference>
<keyword evidence="2" id="KW-1185">Reference proteome</keyword>
<gene>
    <name evidence="1" type="ORF">DPEC_G00342480</name>
</gene>
<reference evidence="1" key="1">
    <citation type="submission" date="2021-05" db="EMBL/GenBank/DDBJ databases">
        <authorList>
            <person name="Pan Q."/>
            <person name="Jouanno E."/>
            <person name="Zahm M."/>
            <person name="Klopp C."/>
            <person name="Cabau C."/>
            <person name="Louis A."/>
            <person name="Berthelot C."/>
            <person name="Parey E."/>
            <person name="Roest Crollius H."/>
            <person name="Montfort J."/>
            <person name="Robinson-Rechavi M."/>
            <person name="Bouchez O."/>
            <person name="Lampietro C."/>
            <person name="Lopez Roques C."/>
            <person name="Donnadieu C."/>
            <person name="Postlethwait J."/>
            <person name="Bobe J."/>
            <person name="Dillon D."/>
            <person name="Chandos A."/>
            <person name="von Hippel F."/>
            <person name="Guiguen Y."/>
        </authorList>
    </citation>
    <scope>NUCLEOTIDE SEQUENCE</scope>
    <source>
        <strain evidence="1">YG-Jan2019</strain>
    </source>
</reference>
<accession>A0ACC2F5V5</accession>
<organism evidence="1 2">
    <name type="scientific">Dallia pectoralis</name>
    <name type="common">Alaska blackfish</name>
    <dbReference type="NCBI Taxonomy" id="75939"/>
    <lineage>
        <taxon>Eukaryota</taxon>
        <taxon>Metazoa</taxon>
        <taxon>Chordata</taxon>
        <taxon>Craniata</taxon>
        <taxon>Vertebrata</taxon>
        <taxon>Euteleostomi</taxon>
        <taxon>Actinopterygii</taxon>
        <taxon>Neopterygii</taxon>
        <taxon>Teleostei</taxon>
        <taxon>Protacanthopterygii</taxon>
        <taxon>Esociformes</taxon>
        <taxon>Umbridae</taxon>
        <taxon>Dallia</taxon>
    </lineage>
</organism>
<evidence type="ECO:0000313" key="2">
    <source>
        <dbReference type="Proteomes" id="UP001157502"/>
    </source>
</evidence>
<sequence>MESEQCKQKLERMRMTSLSNQQEHSPTDEENTLFNHCVHECLVGMLRFIQLVGSAQLSGERLSHVVENVCLSSGYTRTEELLSQFQFQLRMAI</sequence>
<name>A0ACC2F5V5_DALPE</name>
<proteinExistence type="predicted"/>
<comment type="caution">
    <text evidence="1">The sequence shown here is derived from an EMBL/GenBank/DDBJ whole genome shotgun (WGS) entry which is preliminary data.</text>
</comment>
<evidence type="ECO:0000313" key="1">
    <source>
        <dbReference type="EMBL" id="KAJ7986687.1"/>
    </source>
</evidence>
<protein>
    <submittedName>
        <fullName evidence="1">Uncharacterized protein</fullName>
    </submittedName>
</protein>